<keyword evidence="1 2" id="KW-0238">DNA-binding</keyword>
<dbReference type="InterPro" id="IPR001867">
    <property type="entry name" value="OmpR/PhoB-type_DNA-bd"/>
</dbReference>
<dbReference type="EMBL" id="FXUL01000002">
    <property type="protein sequence ID" value="SMP50189.1"/>
    <property type="molecule type" value="Genomic_DNA"/>
</dbReference>
<name>A0ABY1PVF4_9BURK</name>
<evidence type="ECO:0000256" key="2">
    <source>
        <dbReference type="PROSITE-ProRule" id="PRU01091"/>
    </source>
</evidence>
<feature type="domain" description="OmpR/PhoB-type" evidence="4">
    <location>
        <begin position="147"/>
        <end position="246"/>
    </location>
</feature>
<dbReference type="Proteomes" id="UP001158049">
    <property type="component" value="Unassembled WGS sequence"/>
</dbReference>
<evidence type="ECO:0000259" key="4">
    <source>
        <dbReference type="PROSITE" id="PS51755"/>
    </source>
</evidence>
<dbReference type="InterPro" id="IPR016032">
    <property type="entry name" value="Sig_transdc_resp-reg_C-effctor"/>
</dbReference>
<keyword evidence="6" id="KW-1185">Reference proteome</keyword>
<feature type="compositionally biased region" description="Polar residues" evidence="3">
    <location>
        <begin position="259"/>
        <end position="271"/>
    </location>
</feature>
<evidence type="ECO:0000256" key="1">
    <source>
        <dbReference type="ARBA" id="ARBA00023125"/>
    </source>
</evidence>
<accession>A0ABY1PVF4</accession>
<protein>
    <submittedName>
        <fullName evidence="5">Transcriptional regulatory protein, C terminal</fullName>
    </submittedName>
</protein>
<dbReference type="PROSITE" id="PS51755">
    <property type="entry name" value="OMPR_PHOB"/>
    <property type="match status" value="1"/>
</dbReference>
<dbReference type="SUPFAM" id="SSF46894">
    <property type="entry name" value="C-terminal effector domain of the bipartite response regulators"/>
    <property type="match status" value="1"/>
</dbReference>
<evidence type="ECO:0000256" key="3">
    <source>
        <dbReference type="SAM" id="MobiDB-lite"/>
    </source>
</evidence>
<dbReference type="InterPro" id="IPR036388">
    <property type="entry name" value="WH-like_DNA-bd_sf"/>
</dbReference>
<feature type="region of interest" description="Disordered" evidence="3">
    <location>
        <begin position="249"/>
        <end position="271"/>
    </location>
</feature>
<dbReference type="Gene3D" id="1.10.10.10">
    <property type="entry name" value="Winged helix-like DNA-binding domain superfamily/Winged helix DNA-binding domain"/>
    <property type="match status" value="1"/>
</dbReference>
<evidence type="ECO:0000313" key="5">
    <source>
        <dbReference type="EMBL" id="SMP50189.1"/>
    </source>
</evidence>
<reference evidence="5 6" key="1">
    <citation type="submission" date="2017-05" db="EMBL/GenBank/DDBJ databases">
        <authorList>
            <person name="Varghese N."/>
            <person name="Submissions S."/>
        </authorList>
    </citation>
    <scope>NUCLEOTIDE SEQUENCE [LARGE SCALE GENOMIC DNA]</scope>
    <source>
        <strain evidence="5 6">DSM 26001</strain>
    </source>
</reference>
<proteinExistence type="predicted"/>
<feature type="DNA-binding region" description="OmpR/PhoB-type" evidence="2">
    <location>
        <begin position="147"/>
        <end position="246"/>
    </location>
</feature>
<comment type="caution">
    <text evidence="5">The sequence shown here is derived from an EMBL/GenBank/DDBJ whole genome shotgun (WGS) entry which is preliminary data.</text>
</comment>
<dbReference type="Pfam" id="PF00486">
    <property type="entry name" value="Trans_reg_C"/>
    <property type="match status" value="1"/>
</dbReference>
<organism evidence="5 6">
    <name type="scientific">Noviherbaspirillum suwonense</name>
    <dbReference type="NCBI Taxonomy" id="1224511"/>
    <lineage>
        <taxon>Bacteria</taxon>
        <taxon>Pseudomonadati</taxon>
        <taxon>Pseudomonadota</taxon>
        <taxon>Betaproteobacteria</taxon>
        <taxon>Burkholderiales</taxon>
        <taxon>Oxalobacteraceae</taxon>
        <taxon>Noviherbaspirillum</taxon>
    </lineage>
</organism>
<evidence type="ECO:0000313" key="6">
    <source>
        <dbReference type="Proteomes" id="UP001158049"/>
    </source>
</evidence>
<gene>
    <name evidence="5" type="ORF">SAMN06295970_102410</name>
</gene>
<sequence length="271" mass="30892">MKITLKVIGRDLFTMLHEQLGKLNSTFPRLSTQLEHFEWEIIEILAIRPEHLLSYPDMPSALLIDAQEPTYIEKIQLLEKKELTFIKDPPFLPIVMSPIVLIFRSHGVLAEAPDFPDFVADWICTPFLISDLARRVIASLRRKNILKTKLHFGSLTLVPDLRVLSYQSRGIHLTPSEYSLAELFLNQMGTVIPIKDLVMLFRSSGKSTEGSNIRVTIFQLRLKLEMLTKSHYTLGSVYKQGYVLRTKNRATPDPHSISERSATGSLMSGHH</sequence>
<dbReference type="RefSeq" id="WP_283441201.1">
    <property type="nucleotide sequence ID" value="NZ_FXUL01000002.1"/>
</dbReference>